<sequence length="260" mass="26980">MRFSKFLALATSGITAAGAVALTVNSTGTAAAGGQAQAGDYYSGKWGVIGRNTKGNPNAVLRLGPWGHSSAGNPSADAPPPYGLGSLGLIVGSSADHIQFGNETDFAGVRLADINVLKYWIFTGVDADVFPTINRPTLNMEVDPNVGAVDYTSLVYVGNTSVSPSAPSTPAPNVWQQYDAGAAGSKWFMTNPGVLTSCRQTNPCSFAELKALLPDAVITYSLSINKGPNDGPFVGAVDGLQVNGSLYDFEPLGVRKFPGF</sequence>
<evidence type="ECO:0000313" key="3">
    <source>
        <dbReference type="Proteomes" id="UP000644610"/>
    </source>
</evidence>
<keyword evidence="3" id="KW-1185">Reference proteome</keyword>
<dbReference type="RefSeq" id="WP_203974695.1">
    <property type="nucleotide sequence ID" value="NZ_BAAAKY010000014.1"/>
</dbReference>
<evidence type="ECO:0000256" key="1">
    <source>
        <dbReference type="SAM" id="SignalP"/>
    </source>
</evidence>
<accession>A0A8J3UKM8</accession>
<dbReference type="Proteomes" id="UP000644610">
    <property type="component" value="Unassembled WGS sequence"/>
</dbReference>
<gene>
    <name evidence="2" type="ORF">Psi02_31360</name>
</gene>
<dbReference type="AlphaFoldDB" id="A0A8J3UKM8"/>
<comment type="caution">
    <text evidence="2">The sequence shown here is derived from an EMBL/GenBank/DDBJ whole genome shotgun (WGS) entry which is preliminary data.</text>
</comment>
<feature type="signal peptide" evidence="1">
    <location>
        <begin position="1"/>
        <end position="21"/>
    </location>
</feature>
<feature type="chain" id="PRO_5038549103" evidence="1">
    <location>
        <begin position="22"/>
        <end position="260"/>
    </location>
</feature>
<organism evidence="2 3">
    <name type="scientific">Planotetraspora silvatica</name>
    <dbReference type="NCBI Taxonomy" id="234614"/>
    <lineage>
        <taxon>Bacteria</taxon>
        <taxon>Bacillati</taxon>
        <taxon>Actinomycetota</taxon>
        <taxon>Actinomycetes</taxon>
        <taxon>Streptosporangiales</taxon>
        <taxon>Streptosporangiaceae</taxon>
        <taxon>Planotetraspora</taxon>
    </lineage>
</organism>
<name>A0A8J3UKM8_9ACTN</name>
<reference evidence="2" key="1">
    <citation type="submission" date="2021-01" db="EMBL/GenBank/DDBJ databases">
        <title>Whole genome shotgun sequence of Planotetraspora silvatica NBRC 100141.</title>
        <authorList>
            <person name="Komaki H."/>
            <person name="Tamura T."/>
        </authorList>
    </citation>
    <scope>NUCLEOTIDE SEQUENCE</scope>
    <source>
        <strain evidence="2">NBRC 100141</strain>
    </source>
</reference>
<evidence type="ECO:0000313" key="2">
    <source>
        <dbReference type="EMBL" id="GII46712.1"/>
    </source>
</evidence>
<dbReference type="EMBL" id="BOOQ01000019">
    <property type="protein sequence ID" value="GII46712.1"/>
    <property type="molecule type" value="Genomic_DNA"/>
</dbReference>
<proteinExistence type="predicted"/>
<keyword evidence="1" id="KW-0732">Signal</keyword>
<protein>
    <submittedName>
        <fullName evidence="2">Uncharacterized protein</fullName>
    </submittedName>
</protein>